<accession>A0AAV7HFG4</accession>
<reference evidence="1 2" key="1">
    <citation type="journal article" date="2021" name="Hortic Res">
        <title>Chromosome-scale assembly of the Dendrobium chrysotoxum genome enhances the understanding of orchid evolution.</title>
        <authorList>
            <person name="Zhang Y."/>
            <person name="Zhang G.Q."/>
            <person name="Zhang D."/>
            <person name="Liu X.D."/>
            <person name="Xu X.Y."/>
            <person name="Sun W.H."/>
            <person name="Yu X."/>
            <person name="Zhu X."/>
            <person name="Wang Z.W."/>
            <person name="Zhao X."/>
            <person name="Zhong W.Y."/>
            <person name="Chen H."/>
            <person name="Yin W.L."/>
            <person name="Huang T."/>
            <person name="Niu S.C."/>
            <person name="Liu Z.J."/>
        </authorList>
    </citation>
    <scope>NUCLEOTIDE SEQUENCE [LARGE SCALE GENOMIC DNA]</scope>
    <source>
        <strain evidence="1">Lindl</strain>
    </source>
</reference>
<organism evidence="1 2">
    <name type="scientific">Dendrobium chrysotoxum</name>
    <name type="common">Orchid</name>
    <dbReference type="NCBI Taxonomy" id="161865"/>
    <lineage>
        <taxon>Eukaryota</taxon>
        <taxon>Viridiplantae</taxon>
        <taxon>Streptophyta</taxon>
        <taxon>Embryophyta</taxon>
        <taxon>Tracheophyta</taxon>
        <taxon>Spermatophyta</taxon>
        <taxon>Magnoliopsida</taxon>
        <taxon>Liliopsida</taxon>
        <taxon>Asparagales</taxon>
        <taxon>Orchidaceae</taxon>
        <taxon>Epidendroideae</taxon>
        <taxon>Malaxideae</taxon>
        <taxon>Dendrobiinae</taxon>
        <taxon>Dendrobium</taxon>
    </lineage>
</organism>
<keyword evidence="2" id="KW-1185">Reference proteome</keyword>
<comment type="caution">
    <text evidence="1">The sequence shown here is derived from an EMBL/GenBank/DDBJ whole genome shotgun (WGS) entry which is preliminary data.</text>
</comment>
<sequence>MTLLRRRWGSHASHLRLLSAVRLCPSTGGAEIARVASSFPLLLSDFFFAGGVEIVRVAFVAPSLPPDFVALQEGDGILQLQSGIHAFVSFFLSQHEFSVTILDQSHVLIKLSNDLDYSRVFLP</sequence>
<dbReference type="AlphaFoldDB" id="A0AAV7HFG4"/>
<evidence type="ECO:0000313" key="2">
    <source>
        <dbReference type="Proteomes" id="UP000775213"/>
    </source>
</evidence>
<evidence type="ECO:0000313" key="1">
    <source>
        <dbReference type="EMBL" id="KAH0467286.1"/>
    </source>
</evidence>
<gene>
    <name evidence="1" type="ORF">IEQ34_004524</name>
</gene>
<protein>
    <submittedName>
        <fullName evidence="1">Uncharacterized protein</fullName>
    </submittedName>
</protein>
<dbReference type="EMBL" id="JAGFBR010000005">
    <property type="protein sequence ID" value="KAH0467286.1"/>
    <property type="molecule type" value="Genomic_DNA"/>
</dbReference>
<name>A0AAV7HFG4_DENCH</name>
<proteinExistence type="predicted"/>
<dbReference type="Proteomes" id="UP000775213">
    <property type="component" value="Unassembled WGS sequence"/>
</dbReference>